<dbReference type="InterPro" id="IPR001810">
    <property type="entry name" value="F-box_dom"/>
</dbReference>
<gene>
    <name evidence="2" type="ORF">ARMOST_20020</name>
</gene>
<dbReference type="AlphaFoldDB" id="A0A284S652"/>
<dbReference type="SUPFAM" id="SSF81383">
    <property type="entry name" value="F-box domain"/>
    <property type="match status" value="1"/>
</dbReference>
<dbReference type="InterPro" id="IPR036047">
    <property type="entry name" value="F-box-like_dom_sf"/>
</dbReference>
<dbReference type="EMBL" id="FUEG01000035">
    <property type="protein sequence ID" value="SJL16494.1"/>
    <property type="molecule type" value="Genomic_DNA"/>
</dbReference>
<dbReference type="OMA" id="ITIYHQI"/>
<dbReference type="Proteomes" id="UP000219338">
    <property type="component" value="Unassembled WGS sequence"/>
</dbReference>
<organism evidence="2 3">
    <name type="scientific">Armillaria ostoyae</name>
    <name type="common">Armillaria root rot fungus</name>
    <dbReference type="NCBI Taxonomy" id="47428"/>
    <lineage>
        <taxon>Eukaryota</taxon>
        <taxon>Fungi</taxon>
        <taxon>Dikarya</taxon>
        <taxon>Basidiomycota</taxon>
        <taxon>Agaricomycotina</taxon>
        <taxon>Agaricomycetes</taxon>
        <taxon>Agaricomycetidae</taxon>
        <taxon>Agaricales</taxon>
        <taxon>Marasmiineae</taxon>
        <taxon>Physalacriaceae</taxon>
        <taxon>Armillaria</taxon>
    </lineage>
</organism>
<sequence>MTVWNNHASRRATSLADLPNELLITIYHQISTDDMVAVVCLCRRLNEIMFSYHFHTSKKLLGNYMQFGNIRRPFSSLCHLRLCFVNKPHITSMTFRFTMSFEKAIKEVDHCLASISHVPALHIYFRSLSFAPLPGVKQCQWDVLLWFKDFCQTISKLKYRTLATSAYASSLKLLEDPVFKPPPLTTLRTITLYTQPKHFMDWLVESMNHSNVRSLTVTFDGADILPRLTLPRLTGFLCRGPNTSLIAVSVFFSHNPTLQSLHLLGGTSPTNKSLLQDGSGLFPCMTSISASADTLATLLEFPRAFPILQEVCIQVPHYCQ</sequence>
<name>A0A284S652_ARMOS</name>
<proteinExistence type="predicted"/>
<feature type="domain" description="F-box" evidence="1">
    <location>
        <begin position="12"/>
        <end position="60"/>
    </location>
</feature>
<protein>
    <recommendedName>
        <fullName evidence="1">F-box domain-containing protein</fullName>
    </recommendedName>
</protein>
<evidence type="ECO:0000313" key="3">
    <source>
        <dbReference type="Proteomes" id="UP000219338"/>
    </source>
</evidence>
<keyword evidence="3" id="KW-1185">Reference proteome</keyword>
<reference evidence="3" key="1">
    <citation type="journal article" date="2017" name="Nat. Ecol. Evol.">
        <title>Genome expansion and lineage-specific genetic innovations in the forest pathogenic fungi Armillaria.</title>
        <authorList>
            <person name="Sipos G."/>
            <person name="Prasanna A.N."/>
            <person name="Walter M.C."/>
            <person name="O'Connor E."/>
            <person name="Balint B."/>
            <person name="Krizsan K."/>
            <person name="Kiss B."/>
            <person name="Hess J."/>
            <person name="Varga T."/>
            <person name="Slot J."/>
            <person name="Riley R."/>
            <person name="Boka B."/>
            <person name="Rigling D."/>
            <person name="Barry K."/>
            <person name="Lee J."/>
            <person name="Mihaltcheva S."/>
            <person name="LaButti K."/>
            <person name="Lipzen A."/>
            <person name="Waldron R."/>
            <person name="Moloney N.M."/>
            <person name="Sperisen C."/>
            <person name="Kredics L."/>
            <person name="Vagvoelgyi C."/>
            <person name="Patrignani A."/>
            <person name="Fitzpatrick D."/>
            <person name="Nagy I."/>
            <person name="Doyle S."/>
            <person name="Anderson J.B."/>
            <person name="Grigoriev I.V."/>
            <person name="Gueldener U."/>
            <person name="Muensterkoetter M."/>
            <person name="Nagy L.G."/>
        </authorList>
    </citation>
    <scope>NUCLEOTIDE SEQUENCE [LARGE SCALE GENOMIC DNA]</scope>
    <source>
        <strain evidence="3">C18/9</strain>
    </source>
</reference>
<evidence type="ECO:0000259" key="1">
    <source>
        <dbReference type="PROSITE" id="PS50181"/>
    </source>
</evidence>
<accession>A0A284S652</accession>
<dbReference type="PROSITE" id="PS50181">
    <property type="entry name" value="FBOX"/>
    <property type="match status" value="1"/>
</dbReference>
<evidence type="ECO:0000313" key="2">
    <source>
        <dbReference type="EMBL" id="SJL16494.1"/>
    </source>
</evidence>
<dbReference type="OrthoDB" id="2635672at2759"/>